<evidence type="ECO:0000256" key="3">
    <source>
        <dbReference type="ARBA" id="ARBA00022676"/>
    </source>
</evidence>
<dbReference type="EMBL" id="FOSC01000011">
    <property type="protein sequence ID" value="SFK16141.1"/>
    <property type="molecule type" value="Genomic_DNA"/>
</dbReference>
<dbReference type="InterPro" id="IPR009993">
    <property type="entry name" value="WecF"/>
</dbReference>
<name>A0A1I3XAS5_9GAMM</name>
<evidence type="ECO:0000256" key="4">
    <source>
        <dbReference type="ARBA" id="ARBA00022679"/>
    </source>
</evidence>
<dbReference type="OrthoDB" id="1083028at2"/>
<reference evidence="6 7" key="1">
    <citation type="submission" date="2016-10" db="EMBL/GenBank/DDBJ databases">
        <authorList>
            <person name="de Groot N.N."/>
        </authorList>
    </citation>
    <scope>NUCLEOTIDE SEQUENCE [LARGE SCALE GENOMIC DNA]</scope>
    <source>
        <strain evidence="6 7">IBRC-M 10445</strain>
    </source>
</reference>
<evidence type="ECO:0000256" key="2">
    <source>
        <dbReference type="ARBA" id="ARBA00022519"/>
    </source>
</evidence>
<dbReference type="GO" id="GO:0008417">
    <property type="term" value="F:fucosyltransferase activity"/>
    <property type="evidence" value="ECO:0007669"/>
    <property type="project" value="InterPro"/>
</dbReference>
<protein>
    <submittedName>
        <fullName evidence="6">4-alpha-L-fucosyltransferase glycosyl transferase group 56</fullName>
    </submittedName>
</protein>
<dbReference type="AlphaFoldDB" id="A0A1I3XAS5"/>
<sequence length="351" mass="40756">MILHIATVNKFMVPFISLINNEFPDQDHEFWLSGARKLKSTPIERRKNIHFDKDTLGDRALSLIKLFLLMNRAEKIILHGLNRRVLNVLLVNPHLLKKCYWVIRGGDLYQYQSPKPKVSQKIKELKRSFIIKRLGHIVTYIPGDVELARKWYGATGKYHECLIYISNVVDFDIVPESPKIQNPDSKIKILLGNSADPSNNHIEALERLLPYKEHDIKIYCPLSYGDQSYAQKVIDSGHNHFGDKFVPLTSFLAFDKYVEFLKSIDIAIFNHHRQQAMGNTITLLAMGKRVFLRSDVTQWKMLENLGFTLGDSADITLRPFDNSKIYENSRIARENFSRRTLVRQLTKIFEE</sequence>
<organism evidence="6 7">
    <name type="scientific">Marinobacter persicus</name>
    <dbReference type="NCBI Taxonomy" id="930118"/>
    <lineage>
        <taxon>Bacteria</taxon>
        <taxon>Pseudomonadati</taxon>
        <taxon>Pseudomonadota</taxon>
        <taxon>Gammaproteobacteria</taxon>
        <taxon>Pseudomonadales</taxon>
        <taxon>Marinobacteraceae</taxon>
        <taxon>Marinobacter</taxon>
    </lineage>
</organism>
<dbReference type="Proteomes" id="UP000199445">
    <property type="component" value="Unassembled WGS sequence"/>
</dbReference>
<gene>
    <name evidence="6" type="ORF">SAMN05216429_11193</name>
</gene>
<keyword evidence="1" id="KW-1003">Cell membrane</keyword>
<dbReference type="RefSeq" id="WP_091706059.1">
    <property type="nucleotide sequence ID" value="NZ_BMYN01000007.1"/>
</dbReference>
<dbReference type="Pfam" id="PF07429">
    <property type="entry name" value="Glyco_transf_56"/>
    <property type="match status" value="1"/>
</dbReference>
<evidence type="ECO:0000313" key="7">
    <source>
        <dbReference type="Proteomes" id="UP000199445"/>
    </source>
</evidence>
<dbReference type="GO" id="GO:0009246">
    <property type="term" value="P:enterobacterial common antigen biosynthetic process"/>
    <property type="evidence" value="ECO:0007669"/>
    <property type="project" value="InterPro"/>
</dbReference>
<keyword evidence="7" id="KW-1185">Reference proteome</keyword>
<keyword evidence="5" id="KW-0472">Membrane</keyword>
<evidence type="ECO:0000256" key="5">
    <source>
        <dbReference type="ARBA" id="ARBA00023136"/>
    </source>
</evidence>
<keyword evidence="2" id="KW-0997">Cell inner membrane</keyword>
<proteinExistence type="predicted"/>
<evidence type="ECO:0000256" key="1">
    <source>
        <dbReference type="ARBA" id="ARBA00022475"/>
    </source>
</evidence>
<evidence type="ECO:0000313" key="6">
    <source>
        <dbReference type="EMBL" id="SFK16141.1"/>
    </source>
</evidence>
<keyword evidence="3 6" id="KW-0328">Glycosyltransferase</keyword>
<keyword evidence="4 6" id="KW-0808">Transferase</keyword>
<accession>A0A1I3XAS5</accession>